<evidence type="ECO:0000313" key="10">
    <source>
        <dbReference type="EMBL" id="ABD04925.1"/>
    </source>
</evidence>
<dbReference type="eggNOG" id="COG4191">
    <property type="taxonomic scope" value="Bacteria"/>
</dbReference>
<proteinExistence type="predicted"/>
<dbReference type="Proteomes" id="UP000008809">
    <property type="component" value="Chromosome"/>
</dbReference>
<dbReference type="Gene3D" id="1.10.287.130">
    <property type="match status" value="1"/>
</dbReference>
<dbReference type="Pfam" id="PF02518">
    <property type="entry name" value="HATPase_c"/>
    <property type="match status" value="1"/>
</dbReference>
<dbReference type="PANTHER" id="PTHR43065:SF10">
    <property type="entry name" value="PEROXIDE STRESS-ACTIVATED HISTIDINE KINASE MAK3"/>
    <property type="match status" value="1"/>
</dbReference>
<keyword evidence="4 10" id="KW-0808">Transferase</keyword>
<dbReference type="EMBL" id="CP000250">
    <property type="protein sequence ID" value="ABD04925.1"/>
    <property type="molecule type" value="Genomic_DNA"/>
</dbReference>
<dbReference type="InterPro" id="IPR003594">
    <property type="entry name" value="HATPase_dom"/>
</dbReference>
<dbReference type="EC" id="2.7.13.3" evidence="2"/>
<dbReference type="PANTHER" id="PTHR43065">
    <property type="entry name" value="SENSOR HISTIDINE KINASE"/>
    <property type="match status" value="1"/>
</dbReference>
<evidence type="ECO:0000256" key="4">
    <source>
        <dbReference type="ARBA" id="ARBA00022679"/>
    </source>
</evidence>
<evidence type="ECO:0000256" key="3">
    <source>
        <dbReference type="ARBA" id="ARBA00022553"/>
    </source>
</evidence>
<evidence type="ECO:0000256" key="7">
    <source>
        <dbReference type="ARBA" id="ARBA00022840"/>
    </source>
</evidence>
<dbReference type="HOGENOM" id="CLU_000445_114_39_5"/>
<dbReference type="InterPro" id="IPR004358">
    <property type="entry name" value="Sig_transdc_His_kin-like_C"/>
</dbReference>
<dbReference type="InterPro" id="IPR036890">
    <property type="entry name" value="HATPase_C_sf"/>
</dbReference>
<accession>Q2J3N5</accession>
<dbReference type="CDD" id="cd00082">
    <property type="entry name" value="HisKA"/>
    <property type="match status" value="1"/>
</dbReference>
<dbReference type="GO" id="GO:0000155">
    <property type="term" value="F:phosphorelay sensor kinase activity"/>
    <property type="evidence" value="ECO:0007669"/>
    <property type="project" value="InterPro"/>
</dbReference>
<protein>
    <recommendedName>
        <fullName evidence="2">histidine kinase</fullName>
        <ecNumber evidence="2">2.7.13.3</ecNumber>
    </recommendedName>
</protein>
<dbReference type="RefSeq" id="WP_011439115.1">
    <property type="nucleotide sequence ID" value="NC_007778.1"/>
</dbReference>
<sequence>MPLSLSDSFDLAAVVKTSEAVSSELGVPRLMETLMTLVLEHAGAQRGLLILPQQADLTIRTEASTGDDGIQVKLRDDIATEDDLPTSLVNLAARTGEAITVDDAQSSPFGDDPYIARMKSRSLLCLPLMKRNKLLAIIFLENDLATGVFTPMKLSVLKLLSSQAAISLKNALLEEKDALVEALQKSQSELMRMSRLTAIGELVISIAHEINQPLTAIITNADVYLRWLGNEQPSIVEAESAARRVIENGRRAAEVVQTIRGLAVKSVPKMLPVDVNAVVQEILSIVQSELRQHTIHLETRLADGAGVVIGNKVQLQQVLLNLTMDAIESMAAIEGRRLLTVTTASGDADSIVVTLEDNGLGFHEGRIEQLFEALVTTKPQGMGMGLSISRSIVEAHGGRLWARSIKPHGARFQFSLPRSAEADAAAM</sequence>
<dbReference type="KEGG" id="rpb:RPB_0214"/>
<comment type="catalytic activity">
    <reaction evidence="1">
        <text>ATP + protein L-histidine = ADP + protein N-phospho-L-histidine.</text>
        <dbReference type="EC" id="2.7.13.3"/>
    </reaction>
</comment>
<dbReference type="SUPFAM" id="SSF55781">
    <property type="entry name" value="GAF domain-like"/>
    <property type="match status" value="1"/>
</dbReference>
<dbReference type="GO" id="GO:0005524">
    <property type="term" value="F:ATP binding"/>
    <property type="evidence" value="ECO:0007669"/>
    <property type="project" value="UniProtKB-KW"/>
</dbReference>
<dbReference type="AlphaFoldDB" id="Q2J3N5"/>
<evidence type="ECO:0000256" key="6">
    <source>
        <dbReference type="ARBA" id="ARBA00022777"/>
    </source>
</evidence>
<reference evidence="10 11" key="1">
    <citation type="submission" date="2006-01" db="EMBL/GenBank/DDBJ databases">
        <title>Complete sequence of Rhodopseudomonas palustris HaA2.</title>
        <authorList>
            <consortium name="US DOE Joint Genome Institute"/>
            <person name="Copeland A."/>
            <person name="Lucas S."/>
            <person name="Lapidus A."/>
            <person name="Barry K."/>
            <person name="Detter J.C."/>
            <person name="Glavina T."/>
            <person name="Hammon N."/>
            <person name="Israni S."/>
            <person name="Pitluck S."/>
            <person name="Chain P."/>
            <person name="Malfatti S."/>
            <person name="Shin M."/>
            <person name="Vergez L."/>
            <person name="Schmutz J."/>
            <person name="Larimer F."/>
            <person name="Land M."/>
            <person name="Hauser L."/>
            <person name="Pelletier D.A."/>
            <person name="Kyrpides N."/>
            <person name="Anderson I."/>
            <person name="Oda Y."/>
            <person name="Harwood C.S."/>
            <person name="Richardson P."/>
        </authorList>
    </citation>
    <scope>NUCLEOTIDE SEQUENCE [LARGE SCALE GENOMIC DNA]</scope>
    <source>
        <strain evidence="10 11">HaA2</strain>
    </source>
</reference>
<dbReference type="InterPro" id="IPR005467">
    <property type="entry name" value="His_kinase_dom"/>
</dbReference>
<dbReference type="STRING" id="316058.RPB_0214"/>
<dbReference type="SUPFAM" id="SSF55874">
    <property type="entry name" value="ATPase domain of HSP90 chaperone/DNA topoisomerase II/histidine kinase"/>
    <property type="match status" value="1"/>
</dbReference>
<dbReference type="InterPro" id="IPR003661">
    <property type="entry name" value="HisK_dim/P_dom"/>
</dbReference>
<keyword evidence="5" id="KW-0547">Nucleotide-binding</keyword>
<name>Q2J3N5_RHOP2</name>
<evidence type="ECO:0000256" key="5">
    <source>
        <dbReference type="ARBA" id="ARBA00022741"/>
    </source>
</evidence>
<dbReference type="Pfam" id="PF01590">
    <property type="entry name" value="GAF"/>
    <property type="match status" value="1"/>
</dbReference>
<dbReference type="eggNOG" id="COG2203">
    <property type="taxonomic scope" value="Bacteria"/>
</dbReference>
<keyword evidence="11" id="KW-1185">Reference proteome</keyword>
<keyword evidence="6 10" id="KW-0418">Kinase</keyword>
<dbReference type="Gene3D" id="3.30.565.10">
    <property type="entry name" value="Histidine kinase-like ATPase, C-terminal domain"/>
    <property type="match status" value="1"/>
</dbReference>
<evidence type="ECO:0000256" key="2">
    <source>
        <dbReference type="ARBA" id="ARBA00012438"/>
    </source>
</evidence>
<organism evidence="10 11">
    <name type="scientific">Rhodopseudomonas palustris (strain HaA2)</name>
    <dbReference type="NCBI Taxonomy" id="316058"/>
    <lineage>
        <taxon>Bacteria</taxon>
        <taxon>Pseudomonadati</taxon>
        <taxon>Pseudomonadota</taxon>
        <taxon>Alphaproteobacteria</taxon>
        <taxon>Hyphomicrobiales</taxon>
        <taxon>Nitrobacteraceae</taxon>
        <taxon>Rhodopseudomonas</taxon>
    </lineage>
</organism>
<dbReference type="Pfam" id="PF00512">
    <property type="entry name" value="HisKA"/>
    <property type="match status" value="1"/>
</dbReference>
<feature type="domain" description="Histidine kinase" evidence="9">
    <location>
        <begin position="205"/>
        <end position="420"/>
    </location>
</feature>
<dbReference type="Gene3D" id="3.30.450.40">
    <property type="match status" value="1"/>
</dbReference>
<keyword evidence="3" id="KW-0597">Phosphoprotein</keyword>
<dbReference type="SUPFAM" id="SSF47384">
    <property type="entry name" value="Homodimeric domain of signal transducing histidine kinase"/>
    <property type="match status" value="1"/>
</dbReference>
<evidence type="ECO:0000259" key="9">
    <source>
        <dbReference type="PROSITE" id="PS50109"/>
    </source>
</evidence>
<keyword evidence="8" id="KW-0902">Two-component regulatory system</keyword>
<dbReference type="SMART" id="SM00065">
    <property type="entry name" value="GAF"/>
    <property type="match status" value="1"/>
</dbReference>
<dbReference type="PRINTS" id="PR00344">
    <property type="entry name" value="BCTRLSENSOR"/>
</dbReference>
<dbReference type="PROSITE" id="PS50109">
    <property type="entry name" value="HIS_KIN"/>
    <property type="match status" value="1"/>
</dbReference>
<gene>
    <name evidence="10" type="ordered locus">RPB_0214</name>
</gene>
<dbReference type="InterPro" id="IPR036097">
    <property type="entry name" value="HisK_dim/P_sf"/>
</dbReference>
<evidence type="ECO:0000313" key="11">
    <source>
        <dbReference type="Proteomes" id="UP000008809"/>
    </source>
</evidence>
<evidence type="ECO:0000256" key="1">
    <source>
        <dbReference type="ARBA" id="ARBA00000085"/>
    </source>
</evidence>
<dbReference type="InterPro" id="IPR029016">
    <property type="entry name" value="GAF-like_dom_sf"/>
</dbReference>
<dbReference type="InterPro" id="IPR003018">
    <property type="entry name" value="GAF"/>
</dbReference>
<keyword evidence="7" id="KW-0067">ATP-binding</keyword>
<evidence type="ECO:0000256" key="8">
    <source>
        <dbReference type="ARBA" id="ARBA00023012"/>
    </source>
</evidence>
<dbReference type="SMART" id="SM00387">
    <property type="entry name" value="HATPase_c"/>
    <property type="match status" value="1"/>
</dbReference>